<dbReference type="Pfam" id="PF00291">
    <property type="entry name" value="PALP"/>
    <property type="match status" value="1"/>
</dbReference>
<dbReference type="GO" id="GO:0003941">
    <property type="term" value="F:L-serine ammonia-lyase activity"/>
    <property type="evidence" value="ECO:0007669"/>
    <property type="project" value="TreeGrafter"/>
</dbReference>
<evidence type="ECO:0000313" key="5">
    <source>
        <dbReference type="EMBL" id="QWG14538.1"/>
    </source>
</evidence>
<feature type="domain" description="Tryptophan synthase beta chain-like PALP" evidence="4">
    <location>
        <begin position="20"/>
        <end position="303"/>
    </location>
</feature>
<dbReference type="RefSeq" id="WP_215623152.1">
    <property type="nucleotide sequence ID" value="NZ_CP076134.1"/>
</dbReference>
<evidence type="ECO:0000256" key="1">
    <source>
        <dbReference type="ARBA" id="ARBA00001933"/>
    </source>
</evidence>
<dbReference type="GO" id="GO:0004794">
    <property type="term" value="F:threonine deaminase activity"/>
    <property type="evidence" value="ECO:0007669"/>
    <property type="project" value="UniProtKB-EC"/>
</dbReference>
<dbReference type="InterPro" id="IPR001926">
    <property type="entry name" value="TrpB-like_PALP"/>
</dbReference>
<dbReference type="SUPFAM" id="SSF53686">
    <property type="entry name" value="Tryptophan synthase beta subunit-like PLP-dependent enzymes"/>
    <property type="match status" value="1"/>
</dbReference>
<dbReference type="Gene3D" id="3.40.50.1100">
    <property type="match status" value="2"/>
</dbReference>
<proteinExistence type="predicted"/>
<dbReference type="GO" id="GO:0009097">
    <property type="term" value="P:isoleucine biosynthetic process"/>
    <property type="evidence" value="ECO:0007669"/>
    <property type="project" value="TreeGrafter"/>
</dbReference>
<dbReference type="InterPro" id="IPR050147">
    <property type="entry name" value="Ser/Thr_Dehydratase"/>
</dbReference>
<gene>
    <name evidence="5" type="ORF">KMZ29_07695</name>
</gene>
<name>A0A975NG64_9BRAD</name>
<dbReference type="Proteomes" id="UP000680839">
    <property type="component" value="Chromosome"/>
</dbReference>
<evidence type="ECO:0000313" key="6">
    <source>
        <dbReference type="Proteomes" id="UP000680839"/>
    </source>
</evidence>
<accession>A0A975NG64</accession>
<dbReference type="GO" id="GO:0006567">
    <property type="term" value="P:L-threonine catabolic process"/>
    <property type="evidence" value="ECO:0007669"/>
    <property type="project" value="TreeGrafter"/>
</dbReference>
<dbReference type="NCBIfam" id="NF004771">
    <property type="entry name" value="PRK06110.1"/>
    <property type="match status" value="1"/>
</dbReference>
<dbReference type="CDD" id="cd01562">
    <property type="entry name" value="Thr-dehyd"/>
    <property type="match status" value="1"/>
</dbReference>
<evidence type="ECO:0000256" key="2">
    <source>
        <dbReference type="ARBA" id="ARBA00022898"/>
    </source>
</evidence>
<dbReference type="EMBL" id="CP076134">
    <property type="protein sequence ID" value="QWG14538.1"/>
    <property type="molecule type" value="Genomic_DNA"/>
</dbReference>
<evidence type="ECO:0000256" key="3">
    <source>
        <dbReference type="ARBA" id="ARBA00023239"/>
    </source>
</evidence>
<dbReference type="PANTHER" id="PTHR48078:SF7">
    <property type="entry name" value="BLL6502 PROTEIN"/>
    <property type="match status" value="1"/>
</dbReference>
<dbReference type="EC" id="4.3.1.19" evidence="5"/>
<reference evidence="5" key="1">
    <citation type="submission" date="2021-06" db="EMBL/GenBank/DDBJ databases">
        <title>Bradyrhizobium sp. S2-20-1 Genome sequencing.</title>
        <authorList>
            <person name="Jin L."/>
        </authorList>
    </citation>
    <scope>NUCLEOTIDE SEQUENCE</scope>
    <source>
        <strain evidence="5">S2-20-1</strain>
    </source>
</reference>
<dbReference type="FunFam" id="3.40.50.1100:FF:000076">
    <property type="entry name" value="Threonine dehydratase"/>
    <property type="match status" value="1"/>
</dbReference>
<keyword evidence="3 5" id="KW-0456">Lyase</keyword>
<sequence length="329" mass="34998">MFDLGQLERAQEVVGAAMPPTPAYAWPLLSERLGADVVVKHENHTPIGAFKVRGGLVYLDRLKRERPDTVGIISATRGNHGQSLAYAASRYRMKAMIYVPSGNSVEKNRAMRAFGAELVEHGEDFQAAREEACRRAEATGLHIVPAFHPNLVLGVATYALELSRKAPDLDVLYVPIGQGSGICGCIMARDLLGLTTEIVGVQSTEAPSYALSFAAGTVVTTETSNTLADGMATRVPDPDALAIIRKGASRIVQVTDDEVAAAIRAYWTDTHNLAEGAGAAALAAALQEKPKIRGKRVGLILSGGNIDFELFNRWVVPQAAASAAGKVLV</sequence>
<dbReference type="GO" id="GO:0006565">
    <property type="term" value="P:L-serine catabolic process"/>
    <property type="evidence" value="ECO:0007669"/>
    <property type="project" value="TreeGrafter"/>
</dbReference>
<dbReference type="InterPro" id="IPR036052">
    <property type="entry name" value="TrpB-like_PALP_sf"/>
</dbReference>
<comment type="cofactor">
    <cofactor evidence="1">
        <name>pyridoxal 5'-phosphate</name>
        <dbReference type="ChEBI" id="CHEBI:597326"/>
    </cofactor>
</comment>
<organism evidence="5 6">
    <name type="scientific">Bradyrhizobium sediminis</name>
    <dbReference type="NCBI Taxonomy" id="2840469"/>
    <lineage>
        <taxon>Bacteria</taxon>
        <taxon>Pseudomonadati</taxon>
        <taxon>Pseudomonadota</taxon>
        <taxon>Alphaproteobacteria</taxon>
        <taxon>Hyphomicrobiales</taxon>
        <taxon>Nitrobacteraceae</taxon>
        <taxon>Bradyrhizobium</taxon>
    </lineage>
</organism>
<keyword evidence="2" id="KW-0663">Pyridoxal phosphate</keyword>
<dbReference type="PANTHER" id="PTHR48078">
    <property type="entry name" value="THREONINE DEHYDRATASE, MITOCHONDRIAL-RELATED"/>
    <property type="match status" value="1"/>
</dbReference>
<dbReference type="AlphaFoldDB" id="A0A975NG64"/>
<evidence type="ECO:0000259" key="4">
    <source>
        <dbReference type="Pfam" id="PF00291"/>
    </source>
</evidence>
<protein>
    <submittedName>
        <fullName evidence="5">Threonine dehydratase</fullName>
        <ecNumber evidence="5">4.3.1.19</ecNumber>
    </submittedName>
</protein>